<dbReference type="Proteomes" id="UP001164250">
    <property type="component" value="Chromosome 12"/>
</dbReference>
<evidence type="ECO:0000313" key="2">
    <source>
        <dbReference type="Proteomes" id="UP001164250"/>
    </source>
</evidence>
<comment type="caution">
    <text evidence="1">The sequence shown here is derived from an EMBL/GenBank/DDBJ whole genome shotgun (WGS) entry which is preliminary data.</text>
</comment>
<evidence type="ECO:0000313" key="1">
    <source>
        <dbReference type="EMBL" id="KAJ0083180.1"/>
    </source>
</evidence>
<accession>A0ACC1A6M6</accession>
<proteinExistence type="predicted"/>
<reference evidence="2" key="1">
    <citation type="journal article" date="2023" name="G3 (Bethesda)">
        <title>Genome assembly and association tests identify interacting loci associated with vigor, precocity, and sex in interspecific pistachio rootstocks.</title>
        <authorList>
            <person name="Palmer W."/>
            <person name="Jacygrad E."/>
            <person name="Sagayaradj S."/>
            <person name="Cavanaugh K."/>
            <person name="Han R."/>
            <person name="Bertier L."/>
            <person name="Beede B."/>
            <person name="Kafkas S."/>
            <person name="Golino D."/>
            <person name="Preece J."/>
            <person name="Michelmore R."/>
        </authorList>
    </citation>
    <scope>NUCLEOTIDE SEQUENCE [LARGE SCALE GENOMIC DNA]</scope>
</reference>
<gene>
    <name evidence="1" type="ORF">Patl1_11683</name>
</gene>
<protein>
    <submittedName>
        <fullName evidence="1">Uncharacterized protein</fullName>
    </submittedName>
</protein>
<organism evidence="1 2">
    <name type="scientific">Pistacia atlantica</name>
    <dbReference type="NCBI Taxonomy" id="434234"/>
    <lineage>
        <taxon>Eukaryota</taxon>
        <taxon>Viridiplantae</taxon>
        <taxon>Streptophyta</taxon>
        <taxon>Embryophyta</taxon>
        <taxon>Tracheophyta</taxon>
        <taxon>Spermatophyta</taxon>
        <taxon>Magnoliopsida</taxon>
        <taxon>eudicotyledons</taxon>
        <taxon>Gunneridae</taxon>
        <taxon>Pentapetalae</taxon>
        <taxon>rosids</taxon>
        <taxon>malvids</taxon>
        <taxon>Sapindales</taxon>
        <taxon>Anacardiaceae</taxon>
        <taxon>Pistacia</taxon>
    </lineage>
</organism>
<keyword evidence="2" id="KW-1185">Reference proteome</keyword>
<name>A0ACC1A6M6_9ROSI</name>
<sequence>MKLVIPFSLLLTLLFKFSFITCCYDHERAALLSFKSHLTDPSNRLSSWHGQNCCTWNGIHCLESLHVAAIDLRNPNPDSEKFIINMNSELVSMSNSTATALNGSFSSSLFSLTYLSYLDLSFNNFMYSNIPTGLANLTRLNYLNLSNAMFSGSITNQFLNLTSSLRWLDISCSYRVPDYLPLSRYLSSTVQVRSGVYYSYLIGGNLSLSSLNFLLGLHNLRELKLSGVDLKKTSQSTKWAEPLMYLSNLQKLELSNCRIFGKLPAKQLLNLTSLSGLVMDFNSLSSPIPREFVNLSSLSELDFTNSNIRGLIPYLPQLKKLYVRNNSEVTIDLHSMFAAPWPKLEILDISSTLVNGSLPSSLANTTSLRYFQAWNCLLQGPIPASFMNLSKLETLSLAFNNITGHISPLISNLRCLNTLNMMQNSLEGTIPTSICNMNSLEYLSLWDNFLTGNLPGCISQLSRLEFFLISQNKMNGTIRSLSSLFKNANPIMIMMRDSGLTVKEDQPLLPPNFRPQFLDLSVCLSGGTIPDFISSMTQLAMLSLANNNLSGTIPPRLFNLPNLGYLDLSFNNLQGVVPPHIKLQSFMAPTTLNLANNQLKGNIPSLIKNVEVIDLSGNSFIQKFQSLEVLKLGFNRFQGRIPQFIGALQNLHILVLESNFFKGSIPWEITKLEKLQYIDFSSNKLSGPIPENLNGLKMLKTRPQDGSILGFVISSMFAAVELTVTMKGLLQHYVIVRSYHSGIDLSYNCLTGNIPIEIGTLEGLPMVNLSHNCLYGEIPKSIGNMSVLESLDLSFNNLSGEIPAEITFLDYLSMFNLSYNNLSGKIPSGQHFETLSIDGSAYIGNELLCGDPLGISCTGKSNSSTSESVEVENAWWEKLFYAVVIFGYGVGFWGFFGILYLMKDNWRNIYWRTIDRIAFGIIQRMRKQD</sequence>
<dbReference type="EMBL" id="CM047908">
    <property type="protein sequence ID" value="KAJ0083180.1"/>
    <property type="molecule type" value="Genomic_DNA"/>
</dbReference>